<dbReference type="STRING" id="666681.M301_0395"/>
<dbReference type="eggNOG" id="COG2199">
    <property type="taxonomic scope" value="Bacteria"/>
</dbReference>
<feature type="transmembrane region" description="Helical" evidence="1">
    <location>
        <begin position="140"/>
        <end position="158"/>
    </location>
</feature>
<dbReference type="Pfam" id="PF00990">
    <property type="entry name" value="GGDEF"/>
    <property type="match status" value="1"/>
</dbReference>
<feature type="transmembrane region" description="Helical" evidence="1">
    <location>
        <begin position="21"/>
        <end position="39"/>
    </location>
</feature>
<dbReference type="FunFam" id="3.30.70.270:FF:000001">
    <property type="entry name" value="Diguanylate cyclase domain protein"/>
    <property type="match status" value="1"/>
</dbReference>
<evidence type="ECO:0000313" key="3">
    <source>
        <dbReference type="EMBL" id="ADI28782.1"/>
    </source>
</evidence>
<reference evidence="3 4" key="2">
    <citation type="journal article" date="2011" name="J. Bacteriol.">
        <title>Genomes of three methylotrophs from a single niche uncover genetic and metabolic divergence of Methylophilaceae.</title>
        <authorList>
            <person name="Lapidus A."/>
            <person name="Clum A."/>
            <person name="Labutti K."/>
            <person name="Kaluzhnaya M.G."/>
            <person name="Lim S."/>
            <person name="Beck D.A."/>
            <person name="Glavina Del Rio T."/>
            <person name="Nolan M."/>
            <person name="Mavromatis K."/>
            <person name="Huntemann M."/>
            <person name="Lucas S."/>
            <person name="Lidstrom M.E."/>
            <person name="Ivanova N."/>
            <person name="Chistoserdova L."/>
        </authorList>
    </citation>
    <scope>NUCLEOTIDE SEQUENCE [LARGE SCALE GENOMIC DNA]</scope>
    <source>
        <strain evidence="3 4">301</strain>
    </source>
</reference>
<dbReference type="SUPFAM" id="SSF55073">
    <property type="entry name" value="Nucleotide cyclase"/>
    <property type="match status" value="1"/>
</dbReference>
<dbReference type="SMART" id="SM00267">
    <property type="entry name" value="GGDEF"/>
    <property type="match status" value="1"/>
</dbReference>
<feature type="transmembrane region" description="Helical" evidence="1">
    <location>
        <begin position="114"/>
        <end position="133"/>
    </location>
</feature>
<dbReference type="CDD" id="cd01949">
    <property type="entry name" value="GGDEF"/>
    <property type="match status" value="1"/>
</dbReference>
<dbReference type="OrthoDB" id="9813903at2"/>
<dbReference type="InterPro" id="IPR043128">
    <property type="entry name" value="Rev_trsase/Diguanyl_cyclase"/>
</dbReference>
<dbReference type="HOGENOM" id="CLU_701727_0_0_4"/>
<dbReference type="PANTHER" id="PTHR46663:SF3">
    <property type="entry name" value="SLL0267 PROTEIN"/>
    <property type="match status" value="1"/>
</dbReference>
<keyword evidence="1" id="KW-1133">Transmembrane helix</keyword>
<keyword evidence="1" id="KW-0812">Transmembrane</keyword>
<keyword evidence="4" id="KW-1185">Reference proteome</keyword>
<dbReference type="InterPro" id="IPR052163">
    <property type="entry name" value="DGC-Regulatory_Protein"/>
</dbReference>
<organism evidence="3 4">
    <name type="scientific">Methylotenera versatilis (strain 301)</name>
    <dbReference type="NCBI Taxonomy" id="666681"/>
    <lineage>
        <taxon>Bacteria</taxon>
        <taxon>Pseudomonadati</taxon>
        <taxon>Pseudomonadota</taxon>
        <taxon>Betaproteobacteria</taxon>
        <taxon>Nitrosomonadales</taxon>
        <taxon>Methylophilaceae</taxon>
        <taxon>Methylotenera</taxon>
    </lineage>
</organism>
<gene>
    <name evidence="3" type="ordered locus">M301_0395</name>
</gene>
<feature type="transmembrane region" description="Helical" evidence="1">
    <location>
        <begin position="87"/>
        <end position="108"/>
    </location>
</feature>
<dbReference type="Proteomes" id="UP000000383">
    <property type="component" value="Chromosome"/>
</dbReference>
<proteinExistence type="predicted"/>
<feature type="transmembrane region" description="Helical" evidence="1">
    <location>
        <begin position="45"/>
        <end position="66"/>
    </location>
</feature>
<protein>
    <submittedName>
        <fullName evidence="3">Diguanylate cyclase</fullName>
    </submittedName>
</protein>
<dbReference type="EMBL" id="CP002056">
    <property type="protein sequence ID" value="ADI28782.1"/>
    <property type="molecule type" value="Genomic_DNA"/>
</dbReference>
<dbReference type="InterPro" id="IPR000160">
    <property type="entry name" value="GGDEF_dom"/>
</dbReference>
<accession>D7DM71</accession>
<feature type="domain" description="GGDEF" evidence="2">
    <location>
        <begin position="239"/>
        <end position="377"/>
    </location>
</feature>
<reference evidence="4" key="1">
    <citation type="submission" date="2010-05" db="EMBL/GenBank/DDBJ databases">
        <title>Complete sequence of Methylotenera sp. 301.</title>
        <authorList>
            <person name="Lucas S."/>
            <person name="Copeland A."/>
            <person name="Lapidus A."/>
            <person name="Cheng J.-F."/>
            <person name="Bruce D."/>
            <person name="Goodwin L."/>
            <person name="Pitluck S."/>
            <person name="Clum A."/>
            <person name="Land M."/>
            <person name="Hauser L."/>
            <person name="Kyrpides N."/>
            <person name="Ivanova N."/>
            <person name="Chistoservova L."/>
            <person name="Kalyuzhnaya M."/>
            <person name="Woyke T."/>
        </authorList>
    </citation>
    <scope>NUCLEOTIDE SEQUENCE [LARGE SCALE GENOMIC DNA]</scope>
    <source>
        <strain evidence="4">301</strain>
    </source>
</reference>
<dbReference type="Gene3D" id="3.30.70.270">
    <property type="match status" value="1"/>
</dbReference>
<feature type="transmembrane region" description="Helical" evidence="1">
    <location>
        <begin position="164"/>
        <end position="185"/>
    </location>
</feature>
<sequence>MNDINKKTAVKAAQLEQILASNVRTMLASTSMAIILAYMQKDNASYELLIAWLVSSIAINAVRLAFTLNCLRKPSTDFKTIENRLNKFRLGVVVSSLLWGSVSFFMFTPDEPRHQMFVIYMLAGLSAGAVVSYSADIICAMSYTLLSLVPMLLRSFWFGDEISIAISVAGFIYVGYMIASIRNFNRNMTENIMLRFNAVKRESEIKQLAFYDQLTNLPNRRLLFDRLDHALAVSARSGRRGALLFLDLDHFKMLNDTLGHDMGDLLLKKVAERLLRCVRESDTVARLGGDEFVVMLEDLSDDIDEATKQVEKVADLIIETLNIPYMLNTLEHSSTPSIGIALFGDHGSSHEELLKHADIAMYAAKRAGRNVVRHFDFTMQEAASASDSQATVN</sequence>
<evidence type="ECO:0000256" key="1">
    <source>
        <dbReference type="SAM" id="Phobius"/>
    </source>
</evidence>
<dbReference type="AlphaFoldDB" id="D7DM71"/>
<name>D7DM71_METV0</name>
<dbReference type="RefSeq" id="WP_013147098.1">
    <property type="nucleotide sequence ID" value="NC_014207.1"/>
</dbReference>
<dbReference type="PANTHER" id="PTHR46663">
    <property type="entry name" value="DIGUANYLATE CYCLASE DGCT-RELATED"/>
    <property type="match status" value="1"/>
</dbReference>
<dbReference type="InterPro" id="IPR029787">
    <property type="entry name" value="Nucleotide_cyclase"/>
</dbReference>
<evidence type="ECO:0000313" key="4">
    <source>
        <dbReference type="Proteomes" id="UP000000383"/>
    </source>
</evidence>
<dbReference type="GO" id="GO:0003824">
    <property type="term" value="F:catalytic activity"/>
    <property type="evidence" value="ECO:0007669"/>
    <property type="project" value="UniProtKB-ARBA"/>
</dbReference>
<dbReference type="NCBIfam" id="TIGR00254">
    <property type="entry name" value="GGDEF"/>
    <property type="match status" value="1"/>
</dbReference>
<keyword evidence="1" id="KW-0472">Membrane</keyword>
<dbReference type="PROSITE" id="PS50887">
    <property type="entry name" value="GGDEF"/>
    <property type="match status" value="1"/>
</dbReference>
<dbReference type="KEGG" id="meh:M301_0395"/>
<evidence type="ECO:0000259" key="2">
    <source>
        <dbReference type="PROSITE" id="PS50887"/>
    </source>
</evidence>